<protein>
    <submittedName>
        <fullName evidence="1">15953_t:CDS:1</fullName>
    </submittedName>
</protein>
<dbReference type="EMBL" id="CAJVPT010008895">
    <property type="protein sequence ID" value="CAG8556630.1"/>
    <property type="molecule type" value="Genomic_DNA"/>
</dbReference>
<evidence type="ECO:0000313" key="1">
    <source>
        <dbReference type="EMBL" id="CAG8556630.1"/>
    </source>
</evidence>
<gene>
    <name evidence="1" type="ORF">ACOLOM_LOCUS5069</name>
</gene>
<proteinExistence type="predicted"/>
<keyword evidence="2" id="KW-1185">Reference proteome</keyword>
<organism evidence="1 2">
    <name type="scientific">Acaulospora colombiana</name>
    <dbReference type="NCBI Taxonomy" id="27376"/>
    <lineage>
        <taxon>Eukaryota</taxon>
        <taxon>Fungi</taxon>
        <taxon>Fungi incertae sedis</taxon>
        <taxon>Mucoromycota</taxon>
        <taxon>Glomeromycotina</taxon>
        <taxon>Glomeromycetes</taxon>
        <taxon>Diversisporales</taxon>
        <taxon>Acaulosporaceae</taxon>
        <taxon>Acaulospora</taxon>
    </lineage>
</organism>
<reference evidence="1" key="1">
    <citation type="submission" date="2021-06" db="EMBL/GenBank/DDBJ databases">
        <authorList>
            <person name="Kallberg Y."/>
            <person name="Tangrot J."/>
            <person name="Rosling A."/>
        </authorList>
    </citation>
    <scope>NUCLEOTIDE SEQUENCE</scope>
    <source>
        <strain evidence="1">CL356</strain>
    </source>
</reference>
<evidence type="ECO:0000313" key="2">
    <source>
        <dbReference type="Proteomes" id="UP000789525"/>
    </source>
</evidence>
<sequence length="387" mass="43615">MSSRKATKKTIVNVKTEDEEIEETKTKVSTDRLRSRLRNYAFAKDEEKGDEPVQVETFKVETEEVKVVKKRKRALSPSEPTTKDSTPTPKKPKVYKMELDTPHPTPPKWENTYRAIQEMRKGRPAAVDTMGCHLPLLDKRVDPKTKDEVTWAAIQKLQAAFRPDDAVDGEEYLTLEAVRAAPVEVIENCINKVGFWRRKAQYIKSASEILHKDFEGDIPRSIEGLCSLPGVGMKMAMLAMQNGWGDNAGIGVDVHVHRITNRLGWHKKETKTPEETRLNLESWLPKEYHGPINPLLVGFGQTICLPVRPKCEECLLAQKKFELDMEDGTTKEVQGPLCPSAFKGSAGTRKVKKESIKTEMTLIKMEDGDVVAEEESGEAAIKIEMES</sequence>
<comment type="caution">
    <text evidence="1">The sequence shown here is derived from an EMBL/GenBank/DDBJ whole genome shotgun (WGS) entry which is preliminary data.</text>
</comment>
<dbReference type="Proteomes" id="UP000789525">
    <property type="component" value="Unassembled WGS sequence"/>
</dbReference>
<name>A0ACA9M1M6_9GLOM</name>
<accession>A0ACA9M1M6</accession>